<evidence type="ECO:0000256" key="2">
    <source>
        <dbReference type="ARBA" id="ARBA00020809"/>
    </source>
</evidence>
<dbReference type="OrthoDB" id="248779at2759"/>
<dbReference type="HAMAP" id="MF_00025">
    <property type="entry name" value="RNApol_Rpo5_RPB5"/>
    <property type="match status" value="1"/>
</dbReference>
<keyword evidence="8" id="KW-0240">DNA-directed RNA polymerase</keyword>
<keyword evidence="4" id="KW-0539">Nucleus</keyword>
<dbReference type="InterPro" id="IPR014381">
    <property type="entry name" value="Arch_Rpo5/euc_Rpb5"/>
</dbReference>
<dbReference type="GO" id="GO:0005736">
    <property type="term" value="C:RNA polymerase I complex"/>
    <property type="evidence" value="ECO:0007669"/>
    <property type="project" value="TreeGrafter"/>
</dbReference>
<dbReference type="FunFam" id="3.40.1340.10:FF:000001">
    <property type="entry name" value="DNA-directed RNA polymerases I, II, and III subunit RPABC1"/>
    <property type="match status" value="1"/>
</dbReference>
<comment type="similarity">
    <text evidence="5">Belongs to the archaeal Rpo5/eukaryotic RPB5 RNA polymerase subunit family.</text>
</comment>
<dbReference type="SUPFAM" id="SSF55287">
    <property type="entry name" value="RPB5-like RNA polymerase subunit"/>
    <property type="match status" value="1"/>
</dbReference>
<comment type="subcellular location">
    <subcellularLocation>
        <location evidence="1">Nucleus</location>
    </subcellularLocation>
</comment>
<dbReference type="FunCoup" id="G4TC56">
    <property type="interactions" value="614"/>
</dbReference>
<dbReference type="GO" id="GO:0042797">
    <property type="term" value="P:tRNA transcription by RNA polymerase III"/>
    <property type="evidence" value="ECO:0007669"/>
    <property type="project" value="TreeGrafter"/>
</dbReference>
<organism evidence="8 9">
    <name type="scientific">Serendipita indica (strain DSM 11827)</name>
    <name type="common">Root endophyte fungus</name>
    <name type="synonym">Piriformospora indica</name>
    <dbReference type="NCBI Taxonomy" id="1109443"/>
    <lineage>
        <taxon>Eukaryota</taxon>
        <taxon>Fungi</taxon>
        <taxon>Dikarya</taxon>
        <taxon>Basidiomycota</taxon>
        <taxon>Agaricomycotina</taxon>
        <taxon>Agaricomycetes</taxon>
        <taxon>Sebacinales</taxon>
        <taxon>Serendipitaceae</taxon>
        <taxon>Serendipita</taxon>
    </lineage>
</organism>
<accession>G4TC56</accession>
<dbReference type="PANTHER" id="PTHR10535">
    <property type="entry name" value="DNA-DIRECTED RNA POLYMERASES I, II, AND III SUBUNIT RPABC1"/>
    <property type="match status" value="1"/>
</dbReference>
<evidence type="ECO:0000259" key="6">
    <source>
        <dbReference type="Pfam" id="PF01191"/>
    </source>
</evidence>
<dbReference type="InParanoid" id="G4TC56"/>
<dbReference type="AlphaFoldDB" id="G4TC56"/>
<dbReference type="eggNOG" id="KOG3218">
    <property type="taxonomic scope" value="Eukaryota"/>
</dbReference>
<dbReference type="GO" id="GO:0005666">
    <property type="term" value="C:RNA polymerase III complex"/>
    <property type="evidence" value="ECO:0007669"/>
    <property type="project" value="TreeGrafter"/>
</dbReference>
<dbReference type="GO" id="GO:0005665">
    <property type="term" value="C:RNA polymerase II, core complex"/>
    <property type="evidence" value="ECO:0007669"/>
    <property type="project" value="TreeGrafter"/>
</dbReference>
<dbReference type="Gene3D" id="3.90.940.20">
    <property type="entry name" value="RPB5-like RNA polymerase subunit"/>
    <property type="match status" value="1"/>
</dbReference>
<evidence type="ECO:0000256" key="3">
    <source>
        <dbReference type="ARBA" id="ARBA00023163"/>
    </source>
</evidence>
<evidence type="ECO:0000259" key="7">
    <source>
        <dbReference type="Pfam" id="PF03871"/>
    </source>
</evidence>
<dbReference type="GO" id="GO:0006362">
    <property type="term" value="P:transcription elongation by RNA polymerase I"/>
    <property type="evidence" value="ECO:0007669"/>
    <property type="project" value="TreeGrafter"/>
</dbReference>
<keyword evidence="9" id="KW-1185">Reference proteome</keyword>
<dbReference type="OMA" id="VRDRGYF"/>
<dbReference type="GO" id="GO:0003899">
    <property type="term" value="F:DNA-directed RNA polymerase activity"/>
    <property type="evidence" value="ECO:0007669"/>
    <property type="project" value="InterPro"/>
</dbReference>
<reference evidence="8 9" key="1">
    <citation type="journal article" date="2011" name="PLoS Pathog.">
        <title>Endophytic Life Strategies Decoded by Genome and Transcriptome Analyses of the Mutualistic Root Symbiont Piriformospora indica.</title>
        <authorList>
            <person name="Zuccaro A."/>
            <person name="Lahrmann U."/>
            <person name="Guldener U."/>
            <person name="Langen G."/>
            <person name="Pfiffi S."/>
            <person name="Biedenkopf D."/>
            <person name="Wong P."/>
            <person name="Samans B."/>
            <person name="Grimm C."/>
            <person name="Basiewicz M."/>
            <person name="Murat C."/>
            <person name="Martin F."/>
            <person name="Kogel K.H."/>
        </authorList>
    </citation>
    <scope>NUCLEOTIDE SEQUENCE [LARGE SCALE GENOMIC DNA]</scope>
    <source>
        <strain evidence="8 9">DSM 11827</strain>
    </source>
</reference>
<dbReference type="PIRSF" id="PIRSF000747">
    <property type="entry name" value="RPB5"/>
    <property type="match status" value="1"/>
</dbReference>
<gene>
    <name evidence="8" type="ORF">PIIN_02737</name>
</gene>
<dbReference type="GO" id="GO:0003677">
    <property type="term" value="F:DNA binding"/>
    <property type="evidence" value="ECO:0007669"/>
    <property type="project" value="InterPro"/>
</dbReference>
<dbReference type="GO" id="GO:0006366">
    <property type="term" value="P:transcription by RNA polymerase II"/>
    <property type="evidence" value="ECO:0007669"/>
    <property type="project" value="TreeGrafter"/>
</dbReference>
<sequence>MSAPSEADLAVSRLWKVNRTIHELVRDRGYAVADEEINMTLDEFKQQFARAGSVVDRASLGFWAHLRNDPATSIYVYFCDERSVGVQHMKKLLGILDEKNIVRGIIIYPNVLTPAARKVLTGMPQYQLEEFAETELLVNITQHTLVPQHEILSPEQKRLLLERYRLKETQLPRIQLGDPVARYYGLRRGQVVKITRPSETAGRYASYRICF</sequence>
<feature type="domain" description="RNA polymerase subunit H/Rpb5 C-terminal" evidence="6">
    <location>
        <begin position="138"/>
        <end position="210"/>
    </location>
</feature>
<evidence type="ECO:0000256" key="4">
    <source>
        <dbReference type="ARBA" id="ARBA00023242"/>
    </source>
</evidence>
<dbReference type="InterPro" id="IPR035913">
    <property type="entry name" value="RPB5-like_sf"/>
</dbReference>
<dbReference type="HOGENOM" id="CLU_058320_0_0_1"/>
<dbReference type="Pfam" id="PF01191">
    <property type="entry name" value="RNA_pol_Rpb5_C"/>
    <property type="match status" value="1"/>
</dbReference>
<feature type="domain" description="RNA polymerase Rpb5 N-terminal" evidence="7">
    <location>
        <begin position="10"/>
        <end position="93"/>
    </location>
</feature>
<protein>
    <recommendedName>
        <fullName evidence="2">DNA-directed RNA polymerases I, II, and III subunit RPABC1</fullName>
    </recommendedName>
</protein>
<proteinExistence type="inferred from homology"/>
<dbReference type="STRING" id="1109443.G4TC56"/>
<dbReference type="InterPro" id="IPR036710">
    <property type="entry name" value="RNA_pol_Rpb5_N_sf"/>
</dbReference>
<dbReference type="FunFam" id="3.90.940.20:FF:000001">
    <property type="entry name" value="DNA-directed RNA polymerases I, II, and III subunit RPABC1"/>
    <property type="match status" value="1"/>
</dbReference>
<evidence type="ECO:0000313" key="9">
    <source>
        <dbReference type="Proteomes" id="UP000007148"/>
    </source>
</evidence>
<dbReference type="InterPro" id="IPR005571">
    <property type="entry name" value="RNA_pol_Rpb5_N"/>
</dbReference>
<dbReference type="PANTHER" id="PTHR10535:SF0">
    <property type="entry name" value="DNA-DIRECTED RNA POLYMERASES I, II, AND III SUBUNIT RPABC1"/>
    <property type="match status" value="1"/>
</dbReference>
<dbReference type="SUPFAM" id="SSF53036">
    <property type="entry name" value="Eukaryotic RPB5 N-terminal domain"/>
    <property type="match status" value="1"/>
</dbReference>
<evidence type="ECO:0000256" key="1">
    <source>
        <dbReference type="ARBA" id="ARBA00004123"/>
    </source>
</evidence>
<keyword evidence="3" id="KW-0804">Transcription</keyword>
<dbReference type="Pfam" id="PF03871">
    <property type="entry name" value="RNA_pol_Rpb5_N"/>
    <property type="match status" value="1"/>
</dbReference>
<comment type="caution">
    <text evidence="8">The sequence shown here is derived from an EMBL/GenBank/DDBJ whole genome shotgun (WGS) entry which is preliminary data.</text>
</comment>
<evidence type="ECO:0000313" key="8">
    <source>
        <dbReference type="EMBL" id="CCA68877.1"/>
    </source>
</evidence>
<evidence type="ECO:0000256" key="5">
    <source>
        <dbReference type="ARBA" id="ARBA00025765"/>
    </source>
</evidence>
<dbReference type="Gene3D" id="3.40.1340.10">
    <property type="entry name" value="RNA polymerase, Rpb5, N-terminal domain"/>
    <property type="match status" value="1"/>
</dbReference>
<dbReference type="Proteomes" id="UP000007148">
    <property type="component" value="Unassembled WGS sequence"/>
</dbReference>
<dbReference type="EMBL" id="CAFZ01000042">
    <property type="protein sequence ID" value="CCA68877.1"/>
    <property type="molecule type" value="Genomic_DNA"/>
</dbReference>
<name>G4TC56_SERID</name>
<dbReference type="InterPro" id="IPR000783">
    <property type="entry name" value="RNA_pol_subH/Rpb5_C"/>
</dbReference>